<dbReference type="EMBL" id="MFTS01000007">
    <property type="protein sequence ID" value="OGI67902.1"/>
    <property type="molecule type" value="Genomic_DNA"/>
</dbReference>
<organism evidence="2 3">
    <name type="scientific">Candidatus Nomurabacteria bacterium RIFCSPHIGHO2_01_FULL_42_15</name>
    <dbReference type="NCBI Taxonomy" id="1801742"/>
    <lineage>
        <taxon>Bacteria</taxon>
        <taxon>Candidatus Nomuraibacteriota</taxon>
    </lineage>
</organism>
<reference evidence="2 3" key="1">
    <citation type="journal article" date="2016" name="Nat. Commun.">
        <title>Thousands of microbial genomes shed light on interconnected biogeochemical processes in an aquifer system.</title>
        <authorList>
            <person name="Anantharaman K."/>
            <person name="Brown C.T."/>
            <person name="Hug L.A."/>
            <person name="Sharon I."/>
            <person name="Castelle C.J."/>
            <person name="Probst A.J."/>
            <person name="Thomas B.C."/>
            <person name="Singh A."/>
            <person name="Wilkins M.J."/>
            <person name="Karaoz U."/>
            <person name="Brodie E.L."/>
            <person name="Williams K.H."/>
            <person name="Hubbard S.S."/>
            <person name="Banfield J.F."/>
        </authorList>
    </citation>
    <scope>NUCLEOTIDE SEQUENCE [LARGE SCALE GENOMIC DNA]</scope>
</reference>
<comment type="caution">
    <text evidence="2">The sequence shown here is derived from an EMBL/GenBank/DDBJ whole genome shotgun (WGS) entry which is preliminary data.</text>
</comment>
<dbReference type="AlphaFoldDB" id="A0A1F6VE66"/>
<keyword evidence="1" id="KW-0812">Transmembrane</keyword>
<gene>
    <name evidence="2" type="ORF">A2738_03585</name>
</gene>
<protein>
    <recommendedName>
        <fullName evidence="4">Type II secretion system protein GspI C-terminal domain-containing protein</fullName>
    </recommendedName>
</protein>
<evidence type="ECO:0000256" key="1">
    <source>
        <dbReference type="SAM" id="Phobius"/>
    </source>
</evidence>
<sequence length="169" mass="18930">MKKISYKNKKNHGYTLLELLFYISFFSMLSLVTINAMVIMTKSLREASIQAEFLQSGSVMERISREIRQAYEIDATSTETDLKLKTKDSAGTDKTIEFKFVSPNIQLWEAGSNSGNLNPPNISVTGLNFTQISTTNGEAVKVVLSVRSNNDSAAREQYFYNTIGLRGSY</sequence>
<evidence type="ECO:0008006" key="4">
    <source>
        <dbReference type="Google" id="ProtNLM"/>
    </source>
</evidence>
<keyword evidence="1" id="KW-1133">Transmembrane helix</keyword>
<name>A0A1F6VE66_9BACT</name>
<evidence type="ECO:0000313" key="3">
    <source>
        <dbReference type="Proteomes" id="UP000178235"/>
    </source>
</evidence>
<accession>A0A1F6VE66</accession>
<feature type="transmembrane region" description="Helical" evidence="1">
    <location>
        <begin position="20"/>
        <end position="40"/>
    </location>
</feature>
<dbReference type="Proteomes" id="UP000178235">
    <property type="component" value="Unassembled WGS sequence"/>
</dbReference>
<evidence type="ECO:0000313" key="2">
    <source>
        <dbReference type="EMBL" id="OGI67902.1"/>
    </source>
</evidence>
<proteinExistence type="predicted"/>
<keyword evidence="1" id="KW-0472">Membrane</keyword>